<name>A0A0J5FVJ3_SERMA</name>
<dbReference type="GO" id="GO:0003700">
    <property type="term" value="F:DNA-binding transcription factor activity"/>
    <property type="evidence" value="ECO:0007669"/>
    <property type="project" value="InterPro"/>
</dbReference>
<dbReference type="GO" id="GO:0043565">
    <property type="term" value="F:sequence-specific DNA binding"/>
    <property type="evidence" value="ECO:0007669"/>
    <property type="project" value="TreeGrafter"/>
</dbReference>
<sequence length="309" mass="35293">MFPSKKHSQRATPLTSYQFSRLHTFECVARHLSFALAAQELSITPSAVSHRINLLEKELGFLLFQRFHRRITLTPEGERMQWALDSSFNTLNQEILDIKNRELTGTLTLYSHPSLVQCLLLPRIGDFIAQHPTIHLNILTGQEIINLANRGVDLAMYFGKLPSGRHLDEAFMQESMVPICTPQYAAAHSLYDAPENLAHCTLLHDRYNSGEDEWQTWSQHFALGLDTDSKSMEFDRSDLAVLAATRHLGVAMGRLNLVQDWIKSGELIIPFTDMTVPCEHCYFTSTISERQWPKILAFKQWIMKIAPLV</sequence>
<evidence type="ECO:0000259" key="5">
    <source>
        <dbReference type="PROSITE" id="PS50931"/>
    </source>
</evidence>
<dbReference type="NCBIfam" id="NF007491">
    <property type="entry name" value="PRK10086.1"/>
    <property type="match status" value="1"/>
</dbReference>
<dbReference type="InterPro" id="IPR058163">
    <property type="entry name" value="LysR-type_TF_proteobact-type"/>
</dbReference>
<dbReference type="InterPro" id="IPR011781">
    <property type="entry name" value="DsdC"/>
</dbReference>
<dbReference type="Pfam" id="PF03466">
    <property type="entry name" value="LysR_substrate"/>
    <property type="match status" value="1"/>
</dbReference>
<dbReference type="Gene3D" id="3.40.190.10">
    <property type="entry name" value="Periplasmic binding protein-like II"/>
    <property type="match status" value="2"/>
</dbReference>
<dbReference type="InterPro" id="IPR000847">
    <property type="entry name" value="LysR_HTH_N"/>
</dbReference>
<reference evidence="6 9" key="3">
    <citation type="submission" date="2023-11" db="EMBL/GenBank/DDBJ databases">
        <title>Detection of rare carbapenemases in Enterobacterales - comparison of two colorimetric and two CIM-based carbapenemase assays.</title>
        <authorList>
            <person name="Schaffarczyk L."/>
            <person name="Noster J."/>
            <person name="Stelzer Y."/>
            <person name="Sattler J."/>
            <person name="Gatermann S."/>
            <person name="Hamprecht A."/>
        </authorList>
    </citation>
    <scope>NUCLEOTIDE SEQUENCE [LARGE SCALE GENOMIC DNA]</scope>
    <source>
        <strain evidence="6 9">CIM-Carb-136</strain>
    </source>
</reference>
<dbReference type="InterPro" id="IPR036390">
    <property type="entry name" value="WH_DNA-bd_sf"/>
</dbReference>
<dbReference type="NCBIfam" id="TIGR02036">
    <property type="entry name" value="dsdC"/>
    <property type="match status" value="1"/>
</dbReference>
<keyword evidence="4" id="KW-0804">Transcription</keyword>
<reference evidence="7" key="2">
    <citation type="journal article" date="2017" name="PLoS ONE">
        <title>Genomic and phenotypic characterisation of fluoroquinolone resistance mechanisms in Enterobacteriaceae in Durban, South Africa.</title>
        <authorList>
            <person name="Osei Sekyere J."/>
            <person name="Amoako D.G."/>
        </authorList>
    </citation>
    <scope>NUCLEOTIDE SEQUENCE</scope>
    <source>
        <strain evidence="7">945174350</strain>
    </source>
</reference>
<dbReference type="SUPFAM" id="SSF46785">
    <property type="entry name" value="Winged helix' DNA-binding domain"/>
    <property type="match status" value="1"/>
</dbReference>
<dbReference type="PANTHER" id="PTHR30537:SF32">
    <property type="entry name" value="HTH-TYPE TRANSCRIPTIONAL REGULATOR DSDC"/>
    <property type="match status" value="1"/>
</dbReference>
<dbReference type="Proteomes" id="UP001275057">
    <property type="component" value="Unassembled WGS sequence"/>
</dbReference>
<dbReference type="InterPro" id="IPR005119">
    <property type="entry name" value="LysR_subst-bd"/>
</dbReference>
<dbReference type="GO" id="GO:0016740">
    <property type="term" value="F:transferase activity"/>
    <property type="evidence" value="ECO:0007669"/>
    <property type="project" value="UniProtKB-KW"/>
</dbReference>
<dbReference type="PROSITE" id="PS50931">
    <property type="entry name" value="HTH_LYSR"/>
    <property type="match status" value="1"/>
</dbReference>
<dbReference type="PANTHER" id="PTHR30537">
    <property type="entry name" value="HTH-TYPE TRANSCRIPTIONAL REGULATOR"/>
    <property type="match status" value="1"/>
</dbReference>
<dbReference type="Pfam" id="PF00126">
    <property type="entry name" value="HTH_1"/>
    <property type="match status" value="1"/>
</dbReference>
<keyword evidence="3 6" id="KW-0238">DNA-binding</keyword>
<dbReference type="RefSeq" id="WP_033648097.1">
    <property type="nucleotide sequence ID" value="NZ_ABEXNO020000007.1"/>
</dbReference>
<dbReference type="Proteomes" id="UP000050489">
    <property type="component" value="Unassembled WGS sequence"/>
</dbReference>
<dbReference type="InterPro" id="IPR036388">
    <property type="entry name" value="WH-like_DNA-bd_sf"/>
</dbReference>
<organism evidence="7 8">
    <name type="scientific">Serratia marcescens</name>
    <dbReference type="NCBI Taxonomy" id="615"/>
    <lineage>
        <taxon>Bacteria</taxon>
        <taxon>Pseudomonadati</taxon>
        <taxon>Pseudomonadota</taxon>
        <taxon>Gammaproteobacteria</taxon>
        <taxon>Enterobacterales</taxon>
        <taxon>Yersiniaceae</taxon>
        <taxon>Serratia</taxon>
    </lineage>
</organism>
<evidence type="ECO:0000313" key="7">
    <source>
        <dbReference type="EMBL" id="OCO89918.1"/>
    </source>
</evidence>
<dbReference type="EMBL" id="LJEX02000024">
    <property type="protein sequence ID" value="OCO89918.1"/>
    <property type="molecule type" value="Genomic_DNA"/>
</dbReference>
<evidence type="ECO:0000256" key="1">
    <source>
        <dbReference type="ARBA" id="ARBA00009437"/>
    </source>
</evidence>
<dbReference type="GeneID" id="301147061"/>
<protein>
    <submittedName>
        <fullName evidence="7">Colanic acid biosynthesis glycosyltransferase WcaA</fullName>
    </submittedName>
    <submittedName>
        <fullName evidence="6">DNA-binding transcriptional regulator DsdC</fullName>
    </submittedName>
</protein>
<dbReference type="FunFam" id="1.10.10.10:FF:000038">
    <property type="entry name" value="Glycine cleavage system transcriptional activator"/>
    <property type="match status" value="1"/>
</dbReference>
<evidence type="ECO:0000256" key="4">
    <source>
        <dbReference type="ARBA" id="ARBA00023163"/>
    </source>
</evidence>
<accession>A0A0J5FVJ3</accession>
<comment type="similarity">
    <text evidence="1">Belongs to the LysR transcriptional regulatory family.</text>
</comment>
<keyword evidence="7" id="KW-0808">Transferase</keyword>
<gene>
    <name evidence="6" type="primary">dsdC</name>
    <name evidence="7" type="ORF">AN695_0210505</name>
    <name evidence="6" type="ORF">SJ435_15105</name>
</gene>
<dbReference type="GO" id="GO:0006351">
    <property type="term" value="P:DNA-templated transcription"/>
    <property type="evidence" value="ECO:0007669"/>
    <property type="project" value="TreeGrafter"/>
</dbReference>
<dbReference type="AlphaFoldDB" id="A0A0J5FVJ3"/>
<feature type="domain" description="HTH lysR-type" evidence="5">
    <location>
        <begin position="17"/>
        <end position="74"/>
    </location>
</feature>
<evidence type="ECO:0000313" key="8">
    <source>
        <dbReference type="Proteomes" id="UP000050489"/>
    </source>
</evidence>
<evidence type="ECO:0000256" key="3">
    <source>
        <dbReference type="ARBA" id="ARBA00023125"/>
    </source>
</evidence>
<reference evidence="8" key="1">
    <citation type="submission" date="2016-04" db="EMBL/GenBank/DDBJ databases">
        <authorList>
            <person name="Osei Sekyere J."/>
            <person name="Sivertsen A."/>
            <person name="Pedersen A.T."/>
            <person name="Sundsfjord A."/>
        </authorList>
    </citation>
    <scope>NUCLEOTIDE SEQUENCE [LARGE SCALE GENOMIC DNA]</scope>
    <source>
        <strain evidence="8">945174350</strain>
    </source>
</reference>
<evidence type="ECO:0000256" key="2">
    <source>
        <dbReference type="ARBA" id="ARBA00023015"/>
    </source>
</evidence>
<proteinExistence type="inferred from homology"/>
<dbReference type="CDD" id="cd08432">
    <property type="entry name" value="PBP2_GcdR_TrpI_HvrB_AmpR_like"/>
    <property type="match status" value="1"/>
</dbReference>
<dbReference type="SUPFAM" id="SSF53850">
    <property type="entry name" value="Periplasmic binding protein-like II"/>
    <property type="match status" value="1"/>
</dbReference>
<evidence type="ECO:0000313" key="6">
    <source>
        <dbReference type="EMBL" id="MDX7083720.1"/>
    </source>
</evidence>
<dbReference type="GeneID" id="98189492"/>
<keyword evidence="2" id="KW-0805">Transcription regulation</keyword>
<dbReference type="EMBL" id="JAXABG010000009">
    <property type="protein sequence ID" value="MDX7083720.1"/>
    <property type="molecule type" value="Genomic_DNA"/>
</dbReference>
<comment type="caution">
    <text evidence="7">The sequence shown here is derived from an EMBL/GenBank/DDBJ whole genome shotgun (WGS) entry which is preliminary data.</text>
</comment>
<dbReference type="Gene3D" id="1.10.10.10">
    <property type="entry name" value="Winged helix-like DNA-binding domain superfamily/Winged helix DNA-binding domain"/>
    <property type="match status" value="1"/>
</dbReference>
<evidence type="ECO:0000313" key="9">
    <source>
        <dbReference type="Proteomes" id="UP001275057"/>
    </source>
</evidence>